<dbReference type="PROSITE" id="PS50234">
    <property type="entry name" value="VWFA"/>
    <property type="match status" value="1"/>
</dbReference>
<feature type="signal peptide" evidence="1">
    <location>
        <begin position="1"/>
        <end position="30"/>
    </location>
</feature>
<evidence type="ECO:0000259" key="2">
    <source>
        <dbReference type="PROSITE" id="PS50234"/>
    </source>
</evidence>
<dbReference type="SUPFAM" id="SSF53300">
    <property type="entry name" value="vWA-like"/>
    <property type="match status" value="1"/>
</dbReference>
<dbReference type="Gene3D" id="3.40.50.410">
    <property type="entry name" value="von Willebrand factor, type A domain"/>
    <property type="match status" value="1"/>
</dbReference>
<name>A0A8J7Q8K9_9BACT</name>
<dbReference type="InterPro" id="IPR017802">
    <property type="entry name" value="VWFA-rel_acidobac-type"/>
</dbReference>
<dbReference type="InterPro" id="IPR036465">
    <property type="entry name" value="vWFA_dom_sf"/>
</dbReference>
<organism evidence="3 4">
    <name type="scientific">Acanthopleuribacter pedis</name>
    <dbReference type="NCBI Taxonomy" id="442870"/>
    <lineage>
        <taxon>Bacteria</taxon>
        <taxon>Pseudomonadati</taxon>
        <taxon>Acidobacteriota</taxon>
        <taxon>Holophagae</taxon>
        <taxon>Acanthopleuribacterales</taxon>
        <taxon>Acanthopleuribacteraceae</taxon>
        <taxon>Acanthopleuribacter</taxon>
    </lineage>
</organism>
<dbReference type="RefSeq" id="WP_207859612.1">
    <property type="nucleotide sequence ID" value="NZ_JAFREP010000013.1"/>
</dbReference>
<reference evidence="3" key="1">
    <citation type="submission" date="2021-03" db="EMBL/GenBank/DDBJ databases">
        <authorList>
            <person name="Wang G."/>
        </authorList>
    </citation>
    <scope>NUCLEOTIDE SEQUENCE</scope>
    <source>
        <strain evidence="3">KCTC 12899</strain>
    </source>
</reference>
<dbReference type="AlphaFoldDB" id="A0A8J7Q8K9"/>
<dbReference type="Proteomes" id="UP000664417">
    <property type="component" value="Unassembled WGS sequence"/>
</dbReference>
<dbReference type="EMBL" id="JAFREP010000013">
    <property type="protein sequence ID" value="MBO1319707.1"/>
    <property type="molecule type" value="Genomic_DNA"/>
</dbReference>
<dbReference type="SMART" id="SM00327">
    <property type="entry name" value="VWA"/>
    <property type="match status" value="1"/>
</dbReference>
<protein>
    <submittedName>
        <fullName evidence="3">VWA domain-containing protein</fullName>
    </submittedName>
</protein>
<sequence length="324" mass="36381">MNSCFTPNQSLICQTGLLLCCLALAGPTHAQTQPDKGFDDNQSFKFSLIQIPVWVTNKQNRPVAGLERDDFVLTVDNRPVQIDGCMPAYDRPLEAVYLIDMSGSMDIGGKLQGSIQTIDYLLDQHQKEDRWKVILFSDSEVLAIADEKNHHLWHLNKAKLKGYGKTALYDALSSSQAYFSKDGLTNRALMLFTDGNDNQSRLTSEQLMKVLRIIDVPVFIVGIADGFVPSSEAAQEDLGLQTLQEITTITGGELFIAKDAHQLPQITTTLNEKMRPQYMLSMTVEQKAGDPRRRIDVRIHRRNNYKVRFRQGYIGSMPELIGGN</sequence>
<comment type="caution">
    <text evidence="3">The sequence shown here is derived from an EMBL/GenBank/DDBJ whole genome shotgun (WGS) entry which is preliminary data.</text>
</comment>
<dbReference type="Pfam" id="PF00092">
    <property type="entry name" value="VWA"/>
    <property type="match status" value="1"/>
</dbReference>
<accession>A0A8J7Q8K9</accession>
<dbReference type="CDD" id="cd00198">
    <property type="entry name" value="vWFA"/>
    <property type="match status" value="1"/>
</dbReference>
<feature type="chain" id="PRO_5035219464" evidence="1">
    <location>
        <begin position="31"/>
        <end position="324"/>
    </location>
</feature>
<proteinExistence type="predicted"/>
<dbReference type="InterPro" id="IPR002035">
    <property type="entry name" value="VWF_A"/>
</dbReference>
<evidence type="ECO:0000313" key="3">
    <source>
        <dbReference type="EMBL" id="MBO1319707.1"/>
    </source>
</evidence>
<keyword evidence="1" id="KW-0732">Signal</keyword>
<gene>
    <name evidence="3" type="ORF">J3U88_14625</name>
</gene>
<dbReference type="NCBIfam" id="TIGR03436">
    <property type="entry name" value="acidobact_VWFA"/>
    <property type="match status" value="1"/>
</dbReference>
<keyword evidence="4" id="KW-1185">Reference proteome</keyword>
<feature type="domain" description="VWFA" evidence="2">
    <location>
        <begin position="94"/>
        <end position="270"/>
    </location>
</feature>
<evidence type="ECO:0000313" key="4">
    <source>
        <dbReference type="Proteomes" id="UP000664417"/>
    </source>
</evidence>
<evidence type="ECO:0000256" key="1">
    <source>
        <dbReference type="SAM" id="SignalP"/>
    </source>
</evidence>